<name>A0A068V2U8_COFCA</name>
<evidence type="ECO:0000313" key="1">
    <source>
        <dbReference type="EMBL" id="CDP14824.1"/>
    </source>
</evidence>
<sequence>MTSESFAFSSRSLMLSEWSRVDSDFVQNNLNHLQDLLHWHHHQRAKLQHQ</sequence>
<reference evidence="2" key="1">
    <citation type="journal article" date="2014" name="Science">
        <title>The coffee genome provides insight into the convergent evolution of caffeine biosynthesis.</title>
        <authorList>
            <person name="Denoeud F."/>
            <person name="Carretero-Paulet L."/>
            <person name="Dereeper A."/>
            <person name="Droc G."/>
            <person name="Guyot R."/>
            <person name="Pietrella M."/>
            <person name="Zheng C."/>
            <person name="Alberti A."/>
            <person name="Anthony F."/>
            <person name="Aprea G."/>
            <person name="Aury J.M."/>
            <person name="Bento P."/>
            <person name="Bernard M."/>
            <person name="Bocs S."/>
            <person name="Campa C."/>
            <person name="Cenci A."/>
            <person name="Combes M.C."/>
            <person name="Crouzillat D."/>
            <person name="Da Silva C."/>
            <person name="Daddiego L."/>
            <person name="De Bellis F."/>
            <person name="Dussert S."/>
            <person name="Garsmeur O."/>
            <person name="Gayraud T."/>
            <person name="Guignon V."/>
            <person name="Jahn K."/>
            <person name="Jamilloux V."/>
            <person name="Joet T."/>
            <person name="Labadie K."/>
            <person name="Lan T."/>
            <person name="Leclercq J."/>
            <person name="Lepelley M."/>
            <person name="Leroy T."/>
            <person name="Li L.T."/>
            <person name="Librado P."/>
            <person name="Lopez L."/>
            <person name="Munoz A."/>
            <person name="Noel B."/>
            <person name="Pallavicini A."/>
            <person name="Perrotta G."/>
            <person name="Poncet V."/>
            <person name="Pot D."/>
            <person name="Priyono X."/>
            <person name="Rigoreau M."/>
            <person name="Rouard M."/>
            <person name="Rozas J."/>
            <person name="Tranchant-Dubreuil C."/>
            <person name="VanBuren R."/>
            <person name="Zhang Q."/>
            <person name="Andrade A.C."/>
            <person name="Argout X."/>
            <person name="Bertrand B."/>
            <person name="de Kochko A."/>
            <person name="Graziosi G."/>
            <person name="Henry R.J."/>
            <person name="Jayarama X."/>
            <person name="Ming R."/>
            <person name="Nagai C."/>
            <person name="Rounsley S."/>
            <person name="Sankoff D."/>
            <person name="Giuliano G."/>
            <person name="Albert V.A."/>
            <person name="Wincker P."/>
            <person name="Lashermes P."/>
        </authorList>
    </citation>
    <scope>NUCLEOTIDE SEQUENCE [LARGE SCALE GENOMIC DNA]</scope>
    <source>
        <strain evidence="2">cv. DH200-94</strain>
    </source>
</reference>
<organism evidence="1 2">
    <name type="scientific">Coffea canephora</name>
    <name type="common">Robusta coffee</name>
    <dbReference type="NCBI Taxonomy" id="49390"/>
    <lineage>
        <taxon>Eukaryota</taxon>
        <taxon>Viridiplantae</taxon>
        <taxon>Streptophyta</taxon>
        <taxon>Embryophyta</taxon>
        <taxon>Tracheophyta</taxon>
        <taxon>Spermatophyta</taxon>
        <taxon>Magnoliopsida</taxon>
        <taxon>eudicotyledons</taxon>
        <taxon>Gunneridae</taxon>
        <taxon>Pentapetalae</taxon>
        <taxon>asterids</taxon>
        <taxon>lamiids</taxon>
        <taxon>Gentianales</taxon>
        <taxon>Rubiaceae</taxon>
        <taxon>Ixoroideae</taxon>
        <taxon>Gardenieae complex</taxon>
        <taxon>Bertiereae - Coffeeae clade</taxon>
        <taxon>Coffeeae</taxon>
        <taxon>Coffea</taxon>
    </lineage>
</organism>
<dbReference type="AlphaFoldDB" id="A0A068V2U8"/>
<proteinExistence type="predicted"/>
<dbReference type="Proteomes" id="UP000295252">
    <property type="component" value="Chromosome VII"/>
</dbReference>
<dbReference type="Gramene" id="CDP14824">
    <property type="protein sequence ID" value="CDP14824"/>
    <property type="gene ID" value="GSCOC_T00042288001"/>
</dbReference>
<accession>A0A068V2U8</accession>
<dbReference type="EMBL" id="HG739175">
    <property type="protein sequence ID" value="CDP14824.1"/>
    <property type="molecule type" value="Genomic_DNA"/>
</dbReference>
<evidence type="ECO:0000313" key="2">
    <source>
        <dbReference type="Proteomes" id="UP000295252"/>
    </source>
</evidence>
<dbReference type="InParanoid" id="A0A068V2U8"/>
<keyword evidence="2" id="KW-1185">Reference proteome</keyword>
<gene>
    <name evidence="1" type="ORF">GSCOC_T00042288001</name>
</gene>
<protein>
    <submittedName>
        <fullName evidence="1">Uncharacterized protein</fullName>
    </submittedName>
</protein>